<dbReference type="InterPro" id="IPR000801">
    <property type="entry name" value="Esterase-like"/>
</dbReference>
<evidence type="ECO:0000313" key="1">
    <source>
        <dbReference type="EMBL" id="MDN3427273.1"/>
    </source>
</evidence>
<protein>
    <submittedName>
        <fullName evidence="1">Alpha/beta hydrolase-fold protein</fullName>
    </submittedName>
</protein>
<organism evidence="1 2">
    <name type="scientific">Planococcus notacanthi</name>
    <dbReference type="NCBI Taxonomy" id="3035188"/>
    <lineage>
        <taxon>Bacteria</taxon>
        <taxon>Bacillati</taxon>
        <taxon>Bacillota</taxon>
        <taxon>Bacilli</taxon>
        <taxon>Bacillales</taxon>
        <taxon>Caryophanaceae</taxon>
        <taxon>Planococcus</taxon>
    </lineage>
</organism>
<evidence type="ECO:0000313" key="2">
    <source>
        <dbReference type="Proteomes" id="UP001225873"/>
    </source>
</evidence>
<accession>A0ABT7ZK64</accession>
<comment type="caution">
    <text evidence="1">The sequence shown here is derived from an EMBL/GenBank/DDBJ whole genome shotgun (WGS) entry which is preliminary data.</text>
</comment>
<dbReference type="Gene3D" id="3.40.50.1820">
    <property type="entry name" value="alpha/beta hydrolase"/>
    <property type="match status" value="1"/>
</dbReference>
<gene>
    <name evidence="1" type="ORF">QMA01_08210</name>
</gene>
<dbReference type="Pfam" id="PF00756">
    <property type="entry name" value="Esterase"/>
    <property type="match status" value="1"/>
</dbReference>
<proteinExistence type="predicted"/>
<dbReference type="SUPFAM" id="SSF53474">
    <property type="entry name" value="alpha/beta-Hydrolases"/>
    <property type="match status" value="1"/>
</dbReference>
<dbReference type="GO" id="GO:0016787">
    <property type="term" value="F:hydrolase activity"/>
    <property type="evidence" value="ECO:0007669"/>
    <property type="project" value="UniProtKB-KW"/>
</dbReference>
<dbReference type="Proteomes" id="UP001225873">
    <property type="component" value="Unassembled WGS sequence"/>
</dbReference>
<dbReference type="EMBL" id="JASDCQ010000002">
    <property type="protein sequence ID" value="MDN3427273.1"/>
    <property type="molecule type" value="Genomic_DNA"/>
</dbReference>
<dbReference type="RefSeq" id="WP_290214730.1">
    <property type="nucleotide sequence ID" value="NZ_JASDCQ010000002.1"/>
</dbReference>
<keyword evidence="1" id="KW-0378">Hydrolase</keyword>
<reference evidence="1 2" key="1">
    <citation type="submission" date="2023-03" db="EMBL/GenBank/DDBJ databases">
        <authorList>
            <person name="Uniacke-Lowe S."/>
            <person name="Ross P."/>
            <person name="Hill C."/>
        </authorList>
    </citation>
    <scope>NUCLEOTIDE SEQUENCE [LARGE SCALE GENOMIC DNA]</scope>
    <source>
        <strain evidence="1 2">APC 4016</strain>
    </source>
</reference>
<sequence>MLDIFPMTMKAFKQDRVIRVYLPQNYPSSNKKYPVLYMHDGQNVFQDDRAIGGVSLELEKYLDEQELDVIVVAIDQNSDERKNEYCPWENGAYSKRFLEVEAPSFGGNGATYIDFIVEELKTYIDRTYRTNKNHTAIAGISMGGLISLYAACRYPAIFQDLIVLSGAFYANQEKMEELLKTADLSEIRSLYMDCGTNEGGMGTFLSNEFLASNQAIYEAIKRSMPAAEFKVLAGQGHHYRSFQKRAPQLFSFLTNEVPL</sequence>
<dbReference type="InterPro" id="IPR050583">
    <property type="entry name" value="Mycobacterial_A85_antigen"/>
</dbReference>
<name>A0ABT7ZK64_9BACL</name>
<dbReference type="PANTHER" id="PTHR48098">
    <property type="entry name" value="ENTEROCHELIN ESTERASE-RELATED"/>
    <property type="match status" value="1"/>
</dbReference>
<dbReference type="InterPro" id="IPR029058">
    <property type="entry name" value="AB_hydrolase_fold"/>
</dbReference>
<keyword evidence="2" id="KW-1185">Reference proteome</keyword>
<dbReference type="PANTHER" id="PTHR48098:SF6">
    <property type="entry name" value="FERRI-BACILLIBACTIN ESTERASE BESA"/>
    <property type="match status" value="1"/>
</dbReference>